<accession>A0A2U1K9G3</accession>
<comment type="caution">
    <text evidence="1">The sequence shown here is derived from an EMBL/GenBank/DDBJ whole genome shotgun (WGS) entry which is preliminary data.</text>
</comment>
<name>A0A2U1K9G3_ARTAN</name>
<evidence type="ECO:0000313" key="1">
    <source>
        <dbReference type="EMBL" id="PWA24089.1"/>
    </source>
</evidence>
<evidence type="ECO:0000313" key="2">
    <source>
        <dbReference type="Proteomes" id="UP000245207"/>
    </source>
</evidence>
<keyword evidence="2" id="KW-1185">Reference proteome</keyword>
<organism evidence="1 2">
    <name type="scientific">Artemisia annua</name>
    <name type="common">Sweet wormwood</name>
    <dbReference type="NCBI Taxonomy" id="35608"/>
    <lineage>
        <taxon>Eukaryota</taxon>
        <taxon>Viridiplantae</taxon>
        <taxon>Streptophyta</taxon>
        <taxon>Embryophyta</taxon>
        <taxon>Tracheophyta</taxon>
        <taxon>Spermatophyta</taxon>
        <taxon>Magnoliopsida</taxon>
        <taxon>eudicotyledons</taxon>
        <taxon>Gunneridae</taxon>
        <taxon>Pentapetalae</taxon>
        <taxon>asterids</taxon>
        <taxon>campanulids</taxon>
        <taxon>Asterales</taxon>
        <taxon>Asteraceae</taxon>
        <taxon>Asteroideae</taxon>
        <taxon>Anthemideae</taxon>
        <taxon>Artemisiinae</taxon>
        <taxon>Artemisia</taxon>
    </lineage>
</organism>
<dbReference type="GO" id="GO:0016787">
    <property type="term" value="F:hydrolase activity"/>
    <property type="evidence" value="ECO:0007669"/>
    <property type="project" value="UniProtKB-KW"/>
</dbReference>
<dbReference type="Proteomes" id="UP000245207">
    <property type="component" value="Unassembled WGS sequence"/>
</dbReference>
<keyword evidence="1" id="KW-0378">Hydrolase</keyword>
<dbReference type="STRING" id="35608.A0A2U1K9G3"/>
<proteinExistence type="predicted"/>
<reference evidence="1 2" key="1">
    <citation type="journal article" date="2018" name="Mol. Plant">
        <title>The genome of Artemisia annua provides insight into the evolution of Asteraceae family and artemisinin biosynthesis.</title>
        <authorList>
            <person name="Shen Q."/>
            <person name="Zhang L."/>
            <person name="Liao Z."/>
            <person name="Wang S."/>
            <person name="Yan T."/>
            <person name="Shi P."/>
            <person name="Liu M."/>
            <person name="Fu X."/>
            <person name="Pan Q."/>
            <person name="Wang Y."/>
            <person name="Lv Z."/>
            <person name="Lu X."/>
            <person name="Zhang F."/>
            <person name="Jiang W."/>
            <person name="Ma Y."/>
            <person name="Chen M."/>
            <person name="Hao X."/>
            <person name="Li L."/>
            <person name="Tang Y."/>
            <person name="Lv G."/>
            <person name="Zhou Y."/>
            <person name="Sun X."/>
            <person name="Brodelius P.E."/>
            <person name="Rose J.K.C."/>
            <person name="Tang K."/>
        </authorList>
    </citation>
    <scope>NUCLEOTIDE SEQUENCE [LARGE SCALE GENOMIC DNA]</scope>
    <source>
        <strain evidence="2">cv. Huhao1</strain>
        <tissue evidence="1">Leaf</tissue>
    </source>
</reference>
<sequence length="94" mass="10473">MTPADISEVLIKNRRDNDKALKEVLETLRKKKAANRRKRMVAEVEEVAEEEEKRALDSPKEICGAANGGDDVDVNYKKRVLGYGNFVGGYSGDC</sequence>
<protein>
    <submittedName>
        <fullName evidence="1">P-loop containing nucleoside triphosphate hydrolases superfamily protein</fullName>
    </submittedName>
</protein>
<dbReference type="EMBL" id="PKPP01029333">
    <property type="protein sequence ID" value="PWA24089.1"/>
    <property type="molecule type" value="Genomic_DNA"/>
</dbReference>
<gene>
    <name evidence="1" type="ORF">CTI12_AA628890</name>
</gene>
<dbReference type="AlphaFoldDB" id="A0A2U1K9G3"/>